<evidence type="ECO:0000259" key="2">
    <source>
        <dbReference type="Pfam" id="PF18557"/>
    </source>
</evidence>
<organism evidence="3 4">
    <name type="scientific">Zavarzinia aquatilis</name>
    <dbReference type="NCBI Taxonomy" id="2211142"/>
    <lineage>
        <taxon>Bacteria</taxon>
        <taxon>Pseudomonadati</taxon>
        <taxon>Pseudomonadota</taxon>
        <taxon>Alphaproteobacteria</taxon>
        <taxon>Rhodospirillales</taxon>
        <taxon>Zavarziniaceae</taxon>
        <taxon>Zavarzinia</taxon>
    </lineage>
</organism>
<dbReference type="Proteomes" id="UP000245461">
    <property type="component" value="Unassembled WGS sequence"/>
</dbReference>
<protein>
    <recommendedName>
        <fullName evidence="2">Anti-sigma factor NepR domain-containing protein</fullName>
    </recommendedName>
</protein>
<dbReference type="Pfam" id="PF18557">
    <property type="entry name" value="NepR"/>
    <property type="match status" value="1"/>
</dbReference>
<dbReference type="EMBL" id="QGLE01000010">
    <property type="protein sequence ID" value="PWR20177.1"/>
    <property type="molecule type" value="Genomic_DNA"/>
</dbReference>
<dbReference type="AlphaFoldDB" id="A0A317DZG0"/>
<evidence type="ECO:0000256" key="1">
    <source>
        <dbReference type="SAM" id="MobiDB-lite"/>
    </source>
</evidence>
<reference evidence="3 4" key="1">
    <citation type="submission" date="2018-05" db="EMBL/GenBank/DDBJ databases">
        <title>Zavarzinia sp. HR-AS.</title>
        <authorList>
            <person name="Lee Y."/>
            <person name="Jeon C.O."/>
        </authorList>
    </citation>
    <scope>NUCLEOTIDE SEQUENCE [LARGE SCALE GENOMIC DNA]</scope>
    <source>
        <strain evidence="3 4">HR-AS</strain>
    </source>
</reference>
<feature type="domain" description="Anti-sigma factor NepR" evidence="2">
    <location>
        <begin position="29"/>
        <end position="55"/>
    </location>
</feature>
<gene>
    <name evidence="3" type="ORF">DKG74_15960</name>
</gene>
<comment type="caution">
    <text evidence="3">The sequence shown here is derived from an EMBL/GenBank/DDBJ whole genome shotgun (WGS) entry which is preliminary data.</text>
</comment>
<proteinExistence type="predicted"/>
<keyword evidence="4" id="KW-1185">Reference proteome</keyword>
<evidence type="ECO:0000313" key="3">
    <source>
        <dbReference type="EMBL" id="PWR20177.1"/>
    </source>
</evidence>
<accession>A0A317DZG0</accession>
<name>A0A317DZG0_9PROT</name>
<dbReference type="RefSeq" id="WP_109907175.1">
    <property type="nucleotide sequence ID" value="NZ_QGLE01000010.1"/>
</dbReference>
<feature type="region of interest" description="Disordered" evidence="1">
    <location>
        <begin position="1"/>
        <end position="27"/>
    </location>
</feature>
<dbReference type="InterPro" id="IPR041649">
    <property type="entry name" value="NepR"/>
</dbReference>
<evidence type="ECO:0000313" key="4">
    <source>
        <dbReference type="Proteomes" id="UP000245461"/>
    </source>
</evidence>
<sequence>MADKDGNTRRKGGTKGARGKASPEGWVENQLRQLYDDVAAEPLPKDLLDLLDSIDLGDTPDDTPDGGKR</sequence>